<feature type="chain" id="PRO_5020849731" description="Secreted protein" evidence="1">
    <location>
        <begin position="30"/>
        <end position="63"/>
    </location>
</feature>
<evidence type="ECO:0000313" key="2">
    <source>
        <dbReference type="EMBL" id="TKW35410.1"/>
    </source>
</evidence>
<proteinExistence type="predicted"/>
<dbReference type="AlphaFoldDB" id="A0A4U6VZC6"/>
<keyword evidence="1" id="KW-0732">Signal</keyword>
<evidence type="ECO:0000313" key="3">
    <source>
        <dbReference type="Proteomes" id="UP000298652"/>
    </source>
</evidence>
<sequence length="63" mass="6744">MARGPACRQCLPTCCHGSLALLSMVVTRGVMPPLAVFFAGRDERMCLRLPHGASGCHLIVECC</sequence>
<evidence type="ECO:0000256" key="1">
    <source>
        <dbReference type="SAM" id="SignalP"/>
    </source>
</evidence>
<dbReference type="Proteomes" id="UP000298652">
    <property type="component" value="Chromosome 2"/>
</dbReference>
<gene>
    <name evidence="2" type="ORF">SEVIR_2G370050v2</name>
</gene>
<organism evidence="2 3">
    <name type="scientific">Setaria viridis</name>
    <name type="common">Green bristlegrass</name>
    <name type="synonym">Setaria italica subsp. viridis</name>
    <dbReference type="NCBI Taxonomy" id="4556"/>
    <lineage>
        <taxon>Eukaryota</taxon>
        <taxon>Viridiplantae</taxon>
        <taxon>Streptophyta</taxon>
        <taxon>Embryophyta</taxon>
        <taxon>Tracheophyta</taxon>
        <taxon>Spermatophyta</taxon>
        <taxon>Magnoliopsida</taxon>
        <taxon>Liliopsida</taxon>
        <taxon>Poales</taxon>
        <taxon>Poaceae</taxon>
        <taxon>PACMAD clade</taxon>
        <taxon>Panicoideae</taxon>
        <taxon>Panicodae</taxon>
        <taxon>Paniceae</taxon>
        <taxon>Cenchrinae</taxon>
        <taxon>Setaria</taxon>
    </lineage>
</organism>
<protein>
    <recommendedName>
        <fullName evidence="4">Secreted protein</fullName>
    </recommendedName>
</protein>
<reference evidence="2" key="1">
    <citation type="submission" date="2019-03" db="EMBL/GenBank/DDBJ databases">
        <title>WGS assembly of Setaria viridis.</title>
        <authorList>
            <person name="Huang P."/>
            <person name="Jenkins J."/>
            <person name="Grimwood J."/>
            <person name="Barry K."/>
            <person name="Healey A."/>
            <person name="Mamidi S."/>
            <person name="Sreedasyam A."/>
            <person name="Shu S."/>
            <person name="Feldman M."/>
            <person name="Wu J."/>
            <person name="Yu Y."/>
            <person name="Chen C."/>
            <person name="Johnson J."/>
            <person name="Rokhsar D."/>
            <person name="Baxter I."/>
            <person name="Schmutz J."/>
            <person name="Brutnell T."/>
            <person name="Kellogg E."/>
        </authorList>
    </citation>
    <scope>NUCLEOTIDE SEQUENCE [LARGE SCALE GENOMIC DNA]</scope>
</reference>
<dbReference type="EMBL" id="CM016553">
    <property type="protein sequence ID" value="TKW35410.1"/>
    <property type="molecule type" value="Genomic_DNA"/>
</dbReference>
<evidence type="ECO:0008006" key="4">
    <source>
        <dbReference type="Google" id="ProtNLM"/>
    </source>
</evidence>
<keyword evidence="3" id="KW-1185">Reference proteome</keyword>
<accession>A0A4U6VZC6</accession>
<feature type="signal peptide" evidence="1">
    <location>
        <begin position="1"/>
        <end position="29"/>
    </location>
</feature>
<dbReference type="Gramene" id="TKW35410">
    <property type="protein sequence ID" value="TKW35410"/>
    <property type="gene ID" value="SEVIR_2G370050v2"/>
</dbReference>
<name>A0A4U6VZC6_SETVI</name>